<gene>
    <name evidence="1" type="ORF">Hamer_G009791</name>
</gene>
<dbReference type="EMBL" id="JAHLQT010004633">
    <property type="protein sequence ID" value="KAG7175779.1"/>
    <property type="molecule type" value="Genomic_DNA"/>
</dbReference>
<name>A0A8J5NAA1_HOMAM</name>
<protein>
    <submittedName>
        <fullName evidence="1">Uncharacterized protein</fullName>
    </submittedName>
</protein>
<reference evidence="1" key="1">
    <citation type="journal article" date="2021" name="Sci. Adv.">
        <title>The American lobster genome reveals insights on longevity, neural, and immune adaptations.</title>
        <authorList>
            <person name="Polinski J.M."/>
            <person name="Zimin A.V."/>
            <person name="Clark K.F."/>
            <person name="Kohn A.B."/>
            <person name="Sadowski N."/>
            <person name="Timp W."/>
            <person name="Ptitsyn A."/>
            <person name="Khanna P."/>
            <person name="Romanova D.Y."/>
            <person name="Williams P."/>
            <person name="Greenwood S.J."/>
            <person name="Moroz L.L."/>
            <person name="Walt D.R."/>
            <person name="Bodnar A.G."/>
        </authorList>
    </citation>
    <scope>NUCLEOTIDE SEQUENCE</scope>
    <source>
        <strain evidence="1">GMGI-L3</strain>
    </source>
</reference>
<evidence type="ECO:0000313" key="1">
    <source>
        <dbReference type="EMBL" id="KAG7175779.1"/>
    </source>
</evidence>
<comment type="caution">
    <text evidence="1">The sequence shown here is derived from an EMBL/GenBank/DDBJ whole genome shotgun (WGS) entry which is preliminary data.</text>
</comment>
<proteinExistence type="predicted"/>
<dbReference type="AlphaFoldDB" id="A0A8J5NAA1"/>
<sequence length="74" mass="7954">MVTLVTRTCDDSDDGDDGVSCGQSALMVLIVHSGQECQLLCGAKSVSSYDWPRVSAPITGQEYQHVIGQKCHLL</sequence>
<accession>A0A8J5NAA1</accession>
<evidence type="ECO:0000313" key="2">
    <source>
        <dbReference type="Proteomes" id="UP000747542"/>
    </source>
</evidence>
<dbReference type="Proteomes" id="UP000747542">
    <property type="component" value="Unassembled WGS sequence"/>
</dbReference>
<organism evidence="1 2">
    <name type="scientific">Homarus americanus</name>
    <name type="common">American lobster</name>
    <dbReference type="NCBI Taxonomy" id="6706"/>
    <lineage>
        <taxon>Eukaryota</taxon>
        <taxon>Metazoa</taxon>
        <taxon>Ecdysozoa</taxon>
        <taxon>Arthropoda</taxon>
        <taxon>Crustacea</taxon>
        <taxon>Multicrustacea</taxon>
        <taxon>Malacostraca</taxon>
        <taxon>Eumalacostraca</taxon>
        <taxon>Eucarida</taxon>
        <taxon>Decapoda</taxon>
        <taxon>Pleocyemata</taxon>
        <taxon>Astacidea</taxon>
        <taxon>Nephropoidea</taxon>
        <taxon>Nephropidae</taxon>
        <taxon>Homarus</taxon>
    </lineage>
</organism>
<keyword evidence="2" id="KW-1185">Reference proteome</keyword>